<dbReference type="Gene3D" id="3.10.180.10">
    <property type="entry name" value="2,3-Dihydroxybiphenyl 1,2-Dioxygenase, domain 1"/>
    <property type="match status" value="2"/>
</dbReference>
<comment type="caution">
    <text evidence="2">The sequence shown here is derived from an EMBL/GenBank/DDBJ whole genome shotgun (WGS) entry which is preliminary data.</text>
</comment>
<sequence>MSYLEFNMPMSSTCLIAYALHADTKRVLALGQGDWSLYIMRLFRLRLVKVLSEMPDPVIHHIEMCVFDAQDTLNRLKKFGFNLFAKRQTASCQQLVARLGTVFYLITERSLHYKPNSISKNVGDETVRTESFTTLCCEESPAHEVDTVFNLAFSVKKGDVIDISERICTHGGQIIQAPTEITEEKNGTVFFSIVKSNCCGNIVHTLINTDDYNGEFLPGFEIVNQCEFSNDLKICGIDHCTLACYSGNSGKVVSFYEECFGMNRFQITSNDDENNGLIISDGVGLRLRAMEYWRCAETGLSYKNKNENSFLLVVVESLQGQTNCNVEEFLRHHKEGIEHIALRSQSIVETVSKLKNNAVDFRNPPRAYYDELRNNLKISRLGLDLDLLSQFGILLDNEDDSADESGGSPEKKYLMQIFAKPLFDLKTFFIEIIQRSGARGLGSGNILALVRSIREEERRNMMKSEAKTQEITKESFTSPRHC</sequence>
<evidence type="ECO:0000313" key="3">
    <source>
        <dbReference type="Proteomes" id="UP000499080"/>
    </source>
</evidence>
<dbReference type="GO" id="GO:0003868">
    <property type="term" value="F:4-hydroxyphenylpyruvate dioxygenase activity"/>
    <property type="evidence" value="ECO:0007669"/>
    <property type="project" value="InterPro"/>
</dbReference>
<feature type="region of interest" description="Disordered" evidence="1">
    <location>
        <begin position="460"/>
        <end position="482"/>
    </location>
</feature>
<dbReference type="PANTHER" id="PTHR11959:SF10">
    <property type="entry name" value="4-HYDROXYPHENYLPYRUVATE DIOXYGENASE-LIKE PROTEIN"/>
    <property type="match status" value="1"/>
</dbReference>
<dbReference type="InterPro" id="IPR029068">
    <property type="entry name" value="Glyas_Bleomycin-R_OHBP_Dase"/>
</dbReference>
<proteinExistence type="predicted"/>
<dbReference type="PANTHER" id="PTHR11959">
    <property type="entry name" value="4-HYDROXYPHENYLPYRUVATE DIOXYGENASE"/>
    <property type="match status" value="1"/>
</dbReference>
<reference evidence="2 3" key="1">
    <citation type="journal article" date="2019" name="Sci. Rep.">
        <title>Orb-weaving spider Araneus ventricosus genome elucidates the spidroin gene catalogue.</title>
        <authorList>
            <person name="Kono N."/>
            <person name="Nakamura H."/>
            <person name="Ohtoshi R."/>
            <person name="Moran D.A.P."/>
            <person name="Shinohara A."/>
            <person name="Yoshida Y."/>
            <person name="Fujiwara M."/>
            <person name="Mori M."/>
            <person name="Tomita M."/>
            <person name="Arakawa K."/>
        </authorList>
    </citation>
    <scope>NUCLEOTIDE SEQUENCE [LARGE SCALE GENOMIC DNA]</scope>
</reference>
<keyword evidence="2" id="KW-0223">Dioxygenase</keyword>
<organism evidence="2 3">
    <name type="scientific">Araneus ventricosus</name>
    <name type="common">Orbweaver spider</name>
    <name type="synonym">Epeira ventricosa</name>
    <dbReference type="NCBI Taxonomy" id="182803"/>
    <lineage>
        <taxon>Eukaryota</taxon>
        <taxon>Metazoa</taxon>
        <taxon>Ecdysozoa</taxon>
        <taxon>Arthropoda</taxon>
        <taxon>Chelicerata</taxon>
        <taxon>Arachnida</taxon>
        <taxon>Araneae</taxon>
        <taxon>Araneomorphae</taxon>
        <taxon>Entelegynae</taxon>
        <taxon>Araneoidea</taxon>
        <taxon>Araneidae</taxon>
        <taxon>Araneus</taxon>
    </lineage>
</organism>
<dbReference type="EMBL" id="BGPR01000073">
    <property type="protein sequence ID" value="GBL90730.1"/>
    <property type="molecule type" value="Genomic_DNA"/>
</dbReference>
<dbReference type="GO" id="GO:0009072">
    <property type="term" value="P:aromatic amino acid metabolic process"/>
    <property type="evidence" value="ECO:0007669"/>
    <property type="project" value="InterPro"/>
</dbReference>
<evidence type="ECO:0000313" key="2">
    <source>
        <dbReference type="EMBL" id="GBL90730.1"/>
    </source>
</evidence>
<protein>
    <submittedName>
        <fullName evidence="2">4-hydroxyphenylpyruvate dioxygenase-like protein</fullName>
    </submittedName>
</protein>
<accession>A0A4Y2BES1</accession>
<keyword evidence="2" id="KW-0560">Oxidoreductase</keyword>
<dbReference type="InterPro" id="IPR005956">
    <property type="entry name" value="4OHPhenylPyrv_dOase"/>
</dbReference>
<keyword evidence="2" id="KW-0670">Pyruvate</keyword>
<dbReference type="Proteomes" id="UP000499080">
    <property type="component" value="Unassembled WGS sequence"/>
</dbReference>
<gene>
    <name evidence="2" type="primary">HPDL</name>
    <name evidence="2" type="ORF">AVEN_219383_1</name>
</gene>
<dbReference type="OrthoDB" id="414569at2759"/>
<name>A0A4Y2BES1_ARAVE</name>
<feature type="compositionally biased region" description="Basic and acidic residues" evidence="1">
    <location>
        <begin position="460"/>
        <end position="473"/>
    </location>
</feature>
<dbReference type="AlphaFoldDB" id="A0A4Y2BES1"/>
<dbReference type="SUPFAM" id="SSF54593">
    <property type="entry name" value="Glyoxalase/Bleomycin resistance protein/Dihydroxybiphenyl dioxygenase"/>
    <property type="match status" value="1"/>
</dbReference>
<keyword evidence="3" id="KW-1185">Reference proteome</keyword>
<evidence type="ECO:0000256" key="1">
    <source>
        <dbReference type="SAM" id="MobiDB-lite"/>
    </source>
</evidence>